<evidence type="ECO:0000256" key="1">
    <source>
        <dbReference type="SAM" id="MobiDB-lite"/>
    </source>
</evidence>
<dbReference type="PANTHER" id="PTHR45614:SF25">
    <property type="entry name" value="MYB PROTEIN"/>
    <property type="match status" value="1"/>
</dbReference>
<dbReference type="AlphaFoldDB" id="A0A8J2SRF6"/>
<accession>A0A8J2SRF6</accession>
<dbReference type="GO" id="GO:0005634">
    <property type="term" value="C:nucleus"/>
    <property type="evidence" value="ECO:0007669"/>
    <property type="project" value="TreeGrafter"/>
</dbReference>
<feature type="region of interest" description="Disordered" evidence="1">
    <location>
        <begin position="138"/>
        <end position="162"/>
    </location>
</feature>
<name>A0A8J2SRF6_9STRA</name>
<dbReference type="PROSITE" id="PS50090">
    <property type="entry name" value="MYB_LIKE"/>
    <property type="match status" value="1"/>
</dbReference>
<feature type="domain" description="Myb-like" evidence="2">
    <location>
        <begin position="157"/>
        <end position="207"/>
    </location>
</feature>
<dbReference type="InterPro" id="IPR009057">
    <property type="entry name" value="Homeodomain-like_sf"/>
</dbReference>
<protein>
    <recommendedName>
        <fullName evidence="6">Myb-like domain-containing protein</fullName>
    </recommendedName>
</protein>
<dbReference type="Pfam" id="PF00249">
    <property type="entry name" value="Myb_DNA-binding"/>
    <property type="match status" value="1"/>
</dbReference>
<dbReference type="EMBL" id="CAKKNE010000003">
    <property type="protein sequence ID" value="CAH0372752.1"/>
    <property type="molecule type" value="Genomic_DNA"/>
</dbReference>
<dbReference type="GO" id="GO:0000981">
    <property type="term" value="F:DNA-binding transcription factor activity, RNA polymerase II-specific"/>
    <property type="evidence" value="ECO:0007669"/>
    <property type="project" value="TreeGrafter"/>
</dbReference>
<evidence type="ECO:0000313" key="4">
    <source>
        <dbReference type="EMBL" id="CAH0372752.1"/>
    </source>
</evidence>
<dbReference type="SMART" id="SM00717">
    <property type="entry name" value="SANT"/>
    <property type="match status" value="1"/>
</dbReference>
<organism evidence="4 5">
    <name type="scientific">Pelagomonas calceolata</name>
    <dbReference type="NCBI Taxonomy" id="35677"/>
    <lineage>
        <taxon>Eukaryota</taxon>
        <taxon>Sar</taxon>
        <taxon>Stramenopiles</taxon>
        <taxon>Ochrophyta</taxon>
        <taxon>Pelagophyceae</taxon>
        <taxon>Pelagomonadales</taxon>
        <taxon>Pelagomonadaceae</taxon>
        <taxon>Pelagomonas</taxon>
    </lineage>
</organism>
<reference evidence="4" key="1">
    <citation type="submission" date="2021-11" db="EMBL/GenBank/DDBJ databases">
        <authorList>
            <consortium name="Genoscope - CEA"/>
            <person name="William W."/>
        </authorList>
    </citation>
    <scope>NUCLEOTIDE SEQUENCE</scope>
</reference>
<dbReference type="GO" id="GO:0000978">
    <property type="term" value="F:RNA polymerase II cis-regulatory region sequence-specific DNA binding"/>
    <property type="evidence" value="ECO:0007669"/>
    <property type="project" value="TreeGrafter"/>
</dbReference>
<dbReference type="Gene3D" id="1.10.10.60">
    <property type="entry name" value="Homeodomain-like"/>
    <property type="match status" value="1"/>
</dbReference>
<feature type="region of interest" description="Disordered" evidence="1">
    <location>
        <begin position="38"/>
        <end position="71"/>
    </location>
</feature>
<evidence type="ECO:0000313" key="5">
    <source>
        <dbReference type="Proteomes" id="UP000789595"/>
    </source>
</evidence>
<evidence type="ECO:0008006" key="6">
    <source>
        <dbReference type="Google" id="ProtNLM"/>
    </source>
</evidence>
<dbReference type="CDD" id="cd00167">
    <property type="entry name" value="SANT"/>
    <property type="match status" value="1"/>
</dbReference>
<dbReference type="InterPro" id="IPR050560">
    <property type="entry name" value="MYB_TF"/>
</dbReference>
<proteinExistence type="predicted"/>
<comment type="caution">
    <text evidence="4">The sequence shown here is derived from an EMBL/GenBank/DDBJ whole genome shotgun (WGS) entry which is preliminary data.</text>
</comment>
<dbReference type="PROSITE" id="PS51294">
    <property type="entry name" value="HTH_MYB"/>
    <property type="match status" value="1"/>
</dbReference>
<keyword evidence="5" id="KW-1185">Reference proteome</keyword>
<dbReference type="PANTHER" id="PTHR45614">
    <property type="entry name" value="MYB PROTEIN-RELATED"/>
    <property type="match status" value="1"/>
</dbReference>
<sequence length="373" mass="40378">MSNKPQLLPSAQVLGIRLGPPARPGGPRLDEALLAARPRTRRRRCRARSNRRARTKRRSGPRGRGRQRKTSRAVSVSFSLCLSGRGAHLAMPVAAYACPSRARALGGFTALVKTCSELPTPRPRSWNWCVLTVPASGPPSPRNCPGASQSSAESGGTTTISKEPWTLDEDKIILSSHAKLGNRWAEIAKLLPGRTDNAIKNHWNSSIKRKYERFLEEAMQELVAPHNAARDAALAAKQGLEAAGVPIGEPHMEMPLPDDAYLVICQSMRAAAHEARKGDPLKPPQPKIVRPFAADLDDTPRFRLVGENLEKAIYAVCQAPKKRSYTKRAAGGAPAKRRPVPPKADPAARPMRVSIVGASTLTAADRAPQVMAT</sequence>
<feature type="region of interest" description="Disordered" evidence="1">
    <location>
        <begin position="325"/>
        <end position="351"/>
    </location>
</feature>
<evidence type="ECO:0000259" key="2">
    <source>
        <dbReference type="PROSITE" id="PS50090"/>
    </source>
</evidence>
<dbReference type="SUPFAM" id="SSF46689">
    <property type="entry name" value="Homeodomain-like"/>
    <property type="match status" value="1"/>
</dbReference>
<dbReference type="OrthoDB" id="2143914at2759"/>
<gene>
    <name evidence="4" type="ORF">PECAL_3P27810</name>
</gene>
<feature type="domain" description="HTH myb-type" evidence="3">
    <location>
        <begin position="157"/>
        <end position="211"/>
    </location>
</feature>
<feature type="compositionally biased region" description="Polar residues" evidence="1">
    <location>
        <begin position="146"/>
        <end position="161"/>
    </location>
</feature>
<evidence type="ECO:0000259" key="3">
    <source>
        <dbReference type="PROSITE" id="PS51294"/>
    </source>
</evidence>
<dbReference type="InterPro" id="IPR001005">
    <property type="entry name" value="SANT/Myb"/>
</dbReference>
<dbReference type="Proteomes" id="UP000789595">
    <property type="component" value="Unassembled WGS sequence"/>
</dbReference>
<dbReference type="InterPro" id="IPR017930">
    <property type="entry name" value="Myb_dom"/>
</dbReference>